<dbReference type="OrthoDB" id="407617at2759"/>
<keyword evidence="3" id="KW-1185">Reference proteome</keyword>
<evidence type="ECO:0000313" key="3">
    <source>
        <dbReference type="Proteomes" id="UP000801428"/>
    </source>
</evidence>
<reference evidence="2" key="1">
    <citation type="submission" date="2019-04" db="EMBL/GenBank/DDBJ databases">
        <title>Sequencing of skin fungus with MAO and IRED activity.</title>
        <authorList>
            <person name="Marsaioli A.J."/>
            <person name="Bonatto J.M.C."/>
            <person name="Reis Junior O."/>
        </authorList>
    </citation>
    <scope>NUCLEOTIDE SEQUENCE</scope>
    <source>
        <strain evidence="2">30M1</strain>
    </source>
</reference>
<evidence type="ECO:0000256" key="1">
    <source>
        <dbReference type="SAM" id="MobiDB-lite"/>
    </source>
</evidence>
<feature type="region of interest" description="Disordered" evidence="1">
    <location>
        <begin position="203"/>
        <end position="222"/>
    </location>
</feature>
<feature type="compositionally biased region" description="Polar residues" evidence="1">
    <location>
        <begin position="213"/>
        <end position="222"/>
    </location>
</feature>
<accession>A0A9P4TPN1</accession>
<evidence type="ECO:0000313" key="2">
    <source>
        <dbReference type="EMBL" id="KAF3010725.1"/>
    </source>
</evidence>
<dbReference type="EMBL" id="SWKU01000001">
    <property type="protein sequence ID" value="KAF3010725.1"/>
    <property type="molecule type" value="Genomic_DNA"/>
</dbReference>
<protein>
    <submittedName>
        <fullName evidence="2">Uncharacterized protein</fullName>
    </submittedName>
</protein>
<sequence length="287" mass="31085">MATQLITVLAPDFQSSQRAPSVTDAVVVPNPTPLPEALSSEAVDPPPDIDVHAMIKILEPIAETLNEAAMEAMYPTPPINTPAVGSPAASVINRHPRTRSQGMSTIGDRLARAKIDSFRYAHRDYDIFSNSGHSVLSSSPEDDSEIMSDVLGEGEKGRHESSPRINPISLISFTSNDLADKRIIQFNGTAAIEGSTATLDTAVNSGSLDPDSSRSAATGVTEMSTWKEDVETEVERALQRLENLANDEQKLDPSKPTEHYYEAHVRRLLAAPTRKFPVTVVSVEEGR</sequence>
<gene>
    <name evidence="2" type="ORF">E8E13_006785</name>
</gene>
<dbReference type="Proteomes" id="UP000801428">
    <property type="component" value="Unassembled WGS sequence"/>
</dbReference>
<comment type="caution">
    <text evidence="2">The sequence shown here is derived from an EMBL/GenBank/DDBJ whole genome shotgun (WGS) entry which is preliminary data.</text>
</comment>
<organism evidence="2 3">
    <name type="scientific">Curvularia kusanoi</name>
    <name type="common">Cochliobolus kusanoi</name>
    <dbReference type="NCBI Taxonomy" id="90978"/>
    <lineage>
        <taxon>Eukaryota</taxon>
        <taxon>Fungi</taxon>
        <taxon>Dikarya</taxon>
        <taxon>Ascomycota</taxon>
        <taxon>Pezizomycotina</taxon>
        <taxon>Dothideomycetes</taxon>
        <taxon>Pleosporomycetidae</taxon>
        <taxon>Pleosporales</taxon>
        <taxon>Pleosporineae</taxon>
        <taxon>Pleosporaceae</taxon>
        <taxon>Curvularia</taxon>
    </lineage>
</organism>
<dbReference type="AlphaFoldDB" id="A0A9P4TPN1"/>
<proteinExistence type="predicted"/>
<name>A0A9P4TPN1_CURKU</name>